<evidence type="ECO:0008006" key="3">
    <source>
        <dbReference type="Google" id="ProtNLM"/>
    </source>
</evidence>
<comment type="caution">
    <text evidence="1">The sequence shown here is derived from an EMBL/GenBank/DDBJ whole genome shotgun (WGS) entry which is preliminary data.</text>
</comment>
<organism evidence="1 2">
    <name type="scientific">Limimaricola cinnabarinus LL-001</name>
    <dbReference type="NCBI Taxonomy" id="1337093"/>
    <lineage>
        <taxon>Bacteria</taxon>
        <taxon>Pseudomonadati</taxon>
        <taxon>Pseudomonadota</taxon>
        <taxon>Alphaproteobacteria</taxon>
        <taxon>Rhodobacterales</taxon>
        <taxon>Paracoccaceae</taxon>
        <taxon>Limimaricola</taxon>
    </lineage>
</organism>
<protein>
    <recommendedName>
        <fullName evidence="3">DUF1150 domain-containing protein</fullName>
    </recommendedName>
</protein>
<accession>U2Z0A4</accession>
<dbReference type="Proteomes" id="UP000016566">
    <property type="component" value="Unassembled WGS sequence"/>
</dbReference>
<dbReference type="eggNOG" id="COG5568">
    <property type="taxonomic scope" value="Bacteria"/>
</dbReference>
<evidence type="ECO:0000313" key="1">
    <source>
        <dbReference type="EMBL" id="GAD54507.1"/>
    </source>
</evidence>
<dbReference type="RefSeq" id="WP_021692615.1">
    <property type="nucleotide sequence ID" value="NZ_BATB01000004.1"/>
</dbReference>
<dbReference type="Pfam" id="PF06620">
    <property type="entry name" value="DUF1150"/>
    <property type="match status" value="1"/>
</dbReference>
<dbReference type="AlphaFoldDB" id="U2Z0A4"/>
<evidence type="ECO:0000313" key="2">
    <source>
        <dbReference type="Proteomes" id="UP000016566"/>
    </source>
</evidence>
<sequence>MNTQFRHHKLSADDESKLVYVKPVCVADLPEEVREQADGLDTLFAVHDSDGQQLALVADRKLAFTLARQHDMQPVTLH</sequence>
<dbReference type="STRING" id="1337093.MBELCI_0559"/>
<dbReference type="InterPro" id="IPR009531">
    <property type="entry name" value="DUF1150"/>
</dbReference>
<gene>
    <name evidence="1" type="ORF">MBELCI_0559</name>
</gene>
<dbReference type="EMBL" id="BATB01000004">
    <property type="protein sequence ID" value="GAD54507.1"/>
    <property type="molecule type" value="Genomic_DNA"/>
</dbReference>
<proteinExistence type="predicted"/>
<dbReference type="OrthoDB" id="7205167at2"/>
<name>U2Z0A4_9RHOB</name>
<keyword evidence="2" id="KW-1185">Reference proteome</keyword>
<reference evidence="1" key="1">
    <citation type="journal article" date="2013" name="Genome Announc.">
        <title>Draft Genome Sequence of Loktanella cinnabarina LL-001T, Isolated from Deep-Sea Floor Sediment.</title>
        <authorList>
            <person name="Nishi S."/>
            <person name="Tsubouchi T."/>
            <person name="Takaki Y."/>
            <person name="Koyanagi R."/>
            <person name="Satoh N."/>
            <person name="Maruyama T."/>
            <person name="Hatada Y."/>
        </authorList>
    </citation>
    <scope>NUCLEOTIDE SEQUENCE [LARGE SCALE GENOMIC DNA]</scope>
    <source>
        <strain evidence="1">LL-001</strain>
    </source>
</reference>